<protein>
    <submittedName>
        <fullName evidence="4">TIGR01777 family oxidoreductase</fullName>
    </submittedName>
</protein>
<dbReference type="PANTHER" id="PTHR11092">
    <property type="entry name" value="SUGAR NUCLEOTIDE EPIMERASE RELATED"/>
    <property type="match status" value="1"/>
</dbReference>
<dbReference type="RefSeq" id="WP_249769767.1">
    <property type="nucleotide sequence ID" value="NZ_CP097332.1"/>
</dbReference>
<evidence type="ECO:0000313" key="4">
    <source>
        <dbReference type="EMBL" id="UQX87277.1"/>
    </source>
</evidence>
<dbReference type="InterPro" id="IPR036291">
    <property type="entry name" value="NAD(P)-bd_dom_sf"/>
</dbReference>
<evidence type="ECO:0000256" key="1">
    <source>
        <dbReference type="ARBA" id="ARBA00009353"/>
    </source>
</evidence>
<dbReference type="InterPro" id="IPR001509">
    <property type="entry name" value="Epimerase_deHydtase"/>
</dbReference>
<dbReference type="CDD" id="cd05242">
    <property type="entry name" value="SDR_a8"/>
    <property type="match status" value="1"/>
</dbReference>
<dbReference type="PANTHER" id="PTHR11092:SF0">
    <property type="entry name" value="EPIMERASE FAMILY PROTEIN SDR39U1"/>
    <property type="match status" value="1"/>
</dbReference>
<dbReference type="Pfam" id="PF01370">
    <property type="entry name" value="Epimerase"/>
    <property type="match status" value="1"/>
</dbReference>
<dbReference type="EMBL" id="CP097332">
    <property type="protein sequence ID" value="UQX87277.1"/>
    <property type="molecule type" value="Genomic_DNA"/>
</dbReference>
<reference evidence="4" key="1">
    <citation type="journal article" date="2018" name="Int. J. Syst. Evol. Microbiol.">
        <title>Jatrophihabitans telluris sp. nov., isolated from sediment soil of lava forest wetlands and the emended description of the genus Jatrophihabitans.</title>
        <authorList>
            <person name="Lee K.C."/>
            <person name="Suh M.K."/>
            <person name="Eom M.K."/>
            <person name="Kim K.K."/>
            <person name="Kim J.S."/>
            <person name="Kim D.S."/>
            <person name="Ko S.H."/>
            <person name="Shin Y.K."/>
            <person name="Lee J.S."/>
        </authorList>
    </citation>
    <scope>NUCLEOTIDE SEQUENCE</scope>
    <source>
        <strain evidence="4">N237</strain>
    </source>
</reference>
<dbReference type="InterPro" id="IPR013549">
    <property type="entry name" value="DUF1731"/>
</dbReference>
<feature type="domain" description="NAD-dependent epimerase/dehydratase" evidence="2">
    <location>
        <begin position="3"/>
        <end position="214"/>
    </location>
</feature>
<dbReference type="NCBIfam" id="TIGR01777">
    <property type="entry name" value="yfcH"/>
    <property type="match status" value="1"/>
</dbReference>
<reference evidence="4" key="2">
    <citation type="submission" date="2022-05" db="EMBL/GenBank/DDBJ databases">
        <authorList>
            <person name="Kim J.-S."/>
            <person name="Lee K."/>
            <person name="Suh M."/>
            <person name="Eom M."/>
            <person name="Kim J.-S."/>
            <person name="Kim D.-S."/>
            <person name="Ko S.-H."/>
            <person name="Shin Y."/>
            <person name="Lee J.-S."/>
        </authorList>
    </citation>
    <scope>NUCLEOTIDE SEQUENCE</scope>
    <source>
        <strain evidence="4">N237</strain>
    </source>
</reference>
<feature type="domain" description="DUF1731" evidence="3">
    <location>
        <begin position="250"/>
        <end position="296"/>
    </location>
</feature>
<sequence length="300" mass="32008">MKIVIAGASGFLGQALAQDLIGRGHRIVQLVRRPPKSPSEVEWHPERGELDPAVLSGADAVISLSGAGIEDKRWTPEYRRILLDSRVQPTTTIATTLAGVPEQRRPAVFLSASAIGFYGERGDQPLPEGATHGTGFLADLVVQWEAATAPAVEAGVRVCTLRTGLVLAASGGLLKRMIPLFKFGIGGKLGAGTQYQAWITLADEIGAIRHALETEAVSGPVNLVGPDPVRNEDFVRALGSVLHRPSIFPTPAFGLRLVLGQFADEGVLVSQRVIPQVLQDSGYAFEHDNLEAALRWAVAH</sequence>
<dbReference type="Gene3D" id="3.40.50.720">
    <property type="entry name" value="NAD(P)-binding Rossmann-like Domain"/>
    <property type="match status" value="1"/>
</dbReference>
<evidence type="ECO:0000259" key="3">
    <source>
        <dbReference type="Pfam" id="PF08338"/>
    </source>
</evidence>
<accession>A0ABY4QVV5</accession>
<comment type="similarity">
    <text evidence="1">Belongs to the NAD(P)-dependent epimerase/dehydratase family. SDR39U1 subfamily.</text>
</comment>
<dbReference type="Pfam" id="PF08338">
    <property type="entry name" value="DUF1731"/>
    <property type="match status" value="1"/>
</dbReference>
<dbReference type="Proteomes" id="UP001056336">
    <property type="component" value="Chromosome"/>
</dbReference>
<dbReference type="InterPro" id="IPR010099">
    <property type="entry name" value="SDR39U1"/>
</dbReference>
<organism evidence="4 5">
    <name type="scientific">Jatrophihabitans telluris</name>
    <dbReference type="NCBI Taxonomy" id="2038343"/>
    <lineage>
        <taxon>Bacteria</taxon>
        <taxon>Bacillati</taxon>
        <taxon>Actinomycetota</taxon>
        <taxon>Actinomycetes</taxon>
        <taxon>Jatrophihabitantales</taxon>
        <taxon>Jatrophihabitantaceae</taxon>
        <taxon>Jatrophihabitans</taxon>
    </lineage>
</organism>
<name>A0ABY4QVV5_9ACTN</name>
<dbReference type="SUPFAM" id="SSF51735">
    <property type="entry name" value="NAD(P)-binding Rossmann-fold domains"/>
    <property type="match status" value="1"/>
</dbReference>
<evidence type="ECO:0000313" key="5">
    <source>
        <dbReference type="Proteomes" id="UP001056336"/>
    </source>
</evidence>
<evidence type="ECO:0000259" key="2">
    <source>
        <dbReference type="Pfam" id="PF01370"/>
    </source>
</evidence>
<gene>
    <name evidence="4" type="ORF">M6D93_13320</name>
</gene>
<proteinExistence type="inferred from homology"/>
<keyword evidence="5" id="KW-1185">Reference proteome</keyword>